<dbReference type="Proteomes" id="UP001597277">
    <property type="component" value="Unassembled WGS sequence"/>
</dbReference>
<gene>
    <name evidence="3" type="ORF">ACFSE6_16490</name>
</gene>
<comment type="caution">
    <text evidence="3">The sequence shown here is derived from an EMBL/GenBank/DDBJ whole genome shotgun (WGS) entry which is preliminary data.</text>
</comment>
<evidence type="ECO:0000256" key="1">
    <source>
        <dbReference type="SAM" id="Phobius"/>
    </source>
</evidence>
<dbReference type="Pfam" id="PF09851">
    <property type="entry name" value="SHOCT"/>
    <property type="match status" value="1"/>
</dbReference>
<keyword evidence="1" id="KW-0812">Transmembrane</keyword>
<dbReference type="RefSeq" id="WP_388009752.1">
    <property type="nucleotide sequence ID" value="NZ_JBHUEE010000010.1"/>
</dbReference>
<sequence>MTYPDVTTIAQHAPVLAERFGHHGPGDGPGWWIVFPIAWFLLLAGGLAAVVVSVRRRHRLAGRRAGEARLAERYAAGEIDDEEYRRRLNGLRTMTE</sequence>
<accession>A0ABW4LB81</accession>
<dbReference type="EMBL" id="JBHUEE010000010">
    <property type="protein sequence ID" value="MFD1719444.1"/>
    <property type="molecule type" value="Genomic_DNA"/>
</dbReference>
<name>A0ABW4LB81_9MICO</name>
<feature type="domain" description="SHOCT" evidence="2">
    <location>
        <begin position="68"/>
        <end position="88"/>
    </location>
</feature>
<evidence type="ECO:0000313" key="4">
    <source>
        <dbReference type="Proteomes" id="UP001597277"/>
    </source>
</evidence>
<keyword evidence="4" id="KW-1185">Reference proteome</keyword>
<keyword evidence="1" id="KW-0472">Membrane</keyword>
<reference evidence="4" key="1">
    <citation type="journal article" date="2019" name="Int. J. Syst. Evol. Microbiol.">
        <title>The Global Catalogue of Microorganisms (GCM) 10K type strain sequencing project: providing services to taxonomists for standard genome sequencing and annotation.</title>
        <authorList>
            <consortium name="The Broad Institute Genomics Platform"/>
            <consortium name="The Broad Institute Genome Sequencing Center for Infectious Disease"/>
            <person name="Wu L."/>
            <person name="Ma J."/>
        </authorList>
    </citation>
    <scope>NUCLEOTIDE SEQUENCE [LARGE SCALE GENOMIC DNA]</scope>
    <source>
        <strain evidence="4">JCM 17130</strain>
    </source>
</reference>
<evidence type="ECO:0000313" key="3">
    <source>
        <dbReference type="EMBL" id="MFD1719444.1"/>
    </source>
</evidence>
<feature type="transmembrane region" description="Helical" evidence="1">
    <location>
        <begin position="31"/>
        <end position="54"/>
    </location>
</feature>
<proteinExistence type="predicted"/>
<evidence type="ECO:0000259" key="2">
    <source>
        <dbReference type="Pfam" id="PF09851"/>
    </source>
</evidence>
<dbReference type="InterPro" id="IPR018649">
    <property type="entry name" value="SHOCT"/>
</dbReference>
<protein>
    <submittedName>
        <fullName evidence="3">SHOCT domain-containing protein</fullName>
    </submittedName>
</protein>
<organism evidence="3 4">
    <name type="scientific">Georgenia deserti</name>
    <dbReference type="NCBI Taxonomy" id="2093781"/>
    <lineage>
        <taxon>Bacteria</taxon>
        <taxon>Bacillati</taxon>
        <taxon>Actinomycetota</taxon>
        <taxon>Actinomycetes</taxon>
        <taxon>Micrococcales</taxon>
        <taxon>Bogoriellaceae</taxon>
        <taxon>Georgenia</taxon>
    </lineage>
</organism>
<keyword evidence="1" id="KW-1133">Transmembrane helix</keyword>